<evidence type="ECO:0000313" key="1">
    <source>
        <dbReference type="EMBL" id="RKT69871.1"/>
    </source>
</evidence>
<keyword evidence="2" id="KW-1185">Reference proteome</keyword>
<accession>A0A495X666</accession>
<sequence>MRNTEEADTLAELIDDCTEVPAELRPTDKALPEPRLAAKWQVSDANAAQVANLDAYV</sequence>
<organism evidence="1 2">
    <name type="scientific">Saccharothrix variisporea</name>
    <dbReference type="NCBI Taxonomy" id="543527"/>
    <lineage>
        <taxon>Bacteria</taxon>
        <taxon>Bacillati</taxon>
        <taxon>Actinomycetota</taxon>
        <taxon>Actinomycetes</taxon>
        <taxon>Pseudonocardiales</taxon>
        <taxon>Pseudonocardiaceae</taxon>
        <taxon>Saccharothrix</taxon>
    </lineage>
</organism>
<comment type="caution">
    <text evidence="1">The sequence shown here is derived from an EMBL/GenBank/DDBJ whole genome shotgun (WGS) entry which is preliminary data.</text>
</comment>
<reference evidence="1 2" key="1">
    <citation type="submission" date="2018-10" db="EMBL/GenBank/DDBJ databases">
        <title>Sequencing the genomes of 1000 actinobacteria strains.</title>
        <authorList>
            <person name="Klenk H.-P."/>
        </authorList>
    </citation>
    <scope>NUCLEOTIDE SEQUENCE [LARGE SCALE GENOMIC DNA]</scope>
    <source>
        <strain evidence="1 2">DSM 43911</strain>
    </source>
</reference>
<dbReference type="Proteomes" id="UP000272729">
    <property type="component" value="Unassembled WGS sequence"/>
</dbReference>
<dbReference type="AlphaFoldDB" id="A0A495X666"/>
<proteinExistence type="predicted"/>
<evidence type="ECO:0000313" key="2">
    <source>
        <dbReference type="Proteomes" id="UP000272729"/>
    </source>
</evidence>
<gene>
    <name evidence="1" type="ORF">DFJ66_3109</name>
</gene>
<protein>
    <submittedName>
        <fullName evidence="1">Uncharacterized protein</fullName>
    </submittedName>
</protein>
<dbReference type="RefSeq" id="WP_170199419.1">
    <property type="nucleotide sequence ID" value="NZ_JBIUBA010000083.1"/>
</dbReference>
<name>A0A495X666_9PSEU</name>
<dbReference type="EMBL" id="RBXR01000001">
    <property type="protein sequence ID" value="RKT69871.1"/>
    <property type="molecule type" value="Genomic_DNA"/>
</dbReference>